<feature type="region of interest" description="Disordered" evidence="1">
    <location>
        <begin position="1"/>
        <end position="20"/>
    </location>
</feature>
<gene>
    <name evidence="2" type="ORF">FSB_LOCUS39633</name>
</gene>
<proteinExistence type="predicted"/>
<accession>A0A2N9HJ83</accession>
<sequence>MEHENPPFSLHTRGDRGRRASASPVIQYPFDFLREDEMGMIIGPFRKQNSKLCHTMLHIVSYRVENLPVRALVKANRVNIQPKIGYPKNRMCSFKMSQGKSAVLFSRSDGGVIRRSLVSVPWHIPRRGSVYGRGCHGRFEWFVWPDGRHGVPPTVWGRKAAKPLAPCGYHAFSGRSAGAGFDNDPSAGSPTETLLRLLLPLNDKVQWTSRDVAGSEPPTSPRSEHFTGPFNR</sequence>
<dbReference type="InterPro" id="IPR044792">
    <property type="entry name" value="TAR1"/>
</dbReference>
<reference evidence="2" key="1">
    <citation type="submission" date="2018-02" db="EMBL/GenBank/DDBJ databases">
        <authorList>
            <person name="Cohen D.B."/>
            <person name="Kent A.D."/>
        </authorList>
    </citation>
    <scope>NUCLEOTIDE SEQUENCE</scope>
</reference>
<evidence type="ECO:0000313" key="2">
    <source>
        <dbReference type="EMBL" id="SPD11751.1"/>
    </source>
</evidence>
<dbReference type="PANTHER" id="PTHR47188:SF1">
    <property type="entry name" value="PROTEIN TAR1"/>
    <property type="match status" value="1"/>
</dbReference>
<evidence type="ECO:0000256" key="1">
    <source>
        <dbReference type="SAM" id="MobiDB-lite"/>
    </source>
</evidence>
<protein>
    <submittedName>
        <fullName evidence="2">Uncharacterized protein</fullName>
    </submittedName>
</protein>
<feature type="region of interest" description="Disordered" evidence="1">
    <location>
        <begin position="209"/>
        <end position="232"/>
    </location>
</feature>
<dbReference type="AlphaFoldDB" id="A0A2N9HJ83"/>
<name>A0A2N9HJ83_FAGSY</name>
<dbReference type="GO" id="GO:0043457">
    <property type="term" value="P:regulation of cellular respiration"/>
    <property type="evidence" value="ECO:0007669"/>
    <property type="project" value="InterPro"/>
</dbReference>
<dbReference type="EMBL" id="OIVN01003509">
    <property type="protein sequence ID" value="SPD11751.1"/>
    <property type="molecule type" value="Genomic_DNA"/>
</dbReference>
<dbReference type="PANTHER" id="PTHR47188">
    <property type="entry name" value="PROTEIN TAR1"/>
    <property type="match status" value="1"/>
</dbReference>
<organism evidence="2">
    <name type="scientific">Fagus sylvatica</name>
    <name type="common">Beechnut</name>
    <dbReference type="NCBI Taxonomy" id="28930"/>
    <lineage>
        <taxon>Eukaryota</taxon>
        <taxon>Viridiplantae</taxon>
        <taxon>Streptophyta</taxon>
        <taxon>Embryophyta</taxon>
        <taxon>Tracheophyta</taxon>
        <taxon>Spermatophyta</taxon>
        <taxon>Magnoliopsida</taxon>
        <taxon>eudicotyledons</taxon>
        <taxon>Gunneridae</taxon>
        <taxon>Pentapetalae</taxon>
        <taxon>rosids</taxon>
        <taxon>fabids</taxon>
        <taxon>Fagales</taxon>
        <taxon>Fagaceae</taxon>
        <taxon>Fagus</taxon>
    </lineage>
</organism>